<dbReference type="InterPro" id="IPR001940">
    <property type="entry name" value="Peptidase_S1C"/>
</dbReference>
<feature type="compositionally biased region" description="Pro residues" evidence="4">
    <location>
        <begin position="61"/>
        <end position="73"/>
    </location>
</feature>
<feature type="compositionally biased region" description="Basic and acidic residues" evidence="4">
    <location>
        <begin position="89"/>
        <end position="102"/>
    </location>
</feature>
<dbReference type="Gene3D" id="2.40.10.10">
    <property type="entry name" value="Trypsin-like serine proteases"/>
    <property type="match status" value="2"/>
</dbReference>
<keyword evidence="3" id="KW-0378">Hydrolase</keyword>
<keyword evidence="2 7" id="KW-0645">Protease</keyword>
<dbReference type="KEGG" id="git:C6V83_07365"/>
<dbReference type="InterPro" id="IPR036034">
    <property type="entry name" value="PDZ_sf"/>
</dbReference>
<dbReference type="GO" id="GO:0004252">
    <property type="term" value="F:serine-type endopeptidase activity"/>
    <property type="evidence" value="ECO:0007669"/>
    <property type="project" value="InterPro"/>
</dbReference>
<gene>
    <name evidence="7" type="ORF">C6V83_07365</name>
</gene>
<dbReference type="Gene3D" id="2.30.42.10">
    <property type="match status" value="1"/>
</dbReference>
<dbReference type="RefSeq" id="WP_105941852.1">
    <property type="nucleotide sequence ID" value="NZ_CP027433.1"/>
</dbReference>
<evidence type="ECO:0000256" key="1">
    <source>
        <dbReference type="ARBA" id="ARBA00010541"/>
    </source>
</evidence>
<keyword evidence="5" id="KW-0472">Membrane</keyword>
<evidence type="ECO:0000259" key="6">
    <source>
        <dbReference type="PROSITE" id="PS50106"/>
    </source>
</evidence>
<evidence type="ECO:0000256" key="2">
    <source>
        <dbReference type="ARBA" id="ARBA00022670"/>
    </source>
</evidence>
<comment type="similarity">
    <text evidence="1">Belongs to the peptidase S1C family.</text>
</comment>
<evidence type="ECO:0000256" key="4">
    <source>
        <dbReference type="SAM" id="MobiDB-lite"/>
    </source>
</evidence>
<feature type="compositionally biased region" description="Low complexity" evidence="4">
    <location>
        <begin position="1"/>
        <end position="24"/>
    </location>
</feature>
<dbReference type="Pfam" id="PF13365">
    <property type="entry name" value="Trypsin_2"/>
    <property type="match status" value="1"/>
</dbReference>
<dbReference type="EMBL" id="CP027433">
    <property type="protein sequence ID" value="AVM00121.1"/>
    <property type="molecule type" value="Genomic_DNA"/>
</dbReference>
<dbReference type="InterPro" id="IPR001478">
    <property type="entry name" value="PDZ"/>
</dbReference>
<dbReference type="SUPFAM" id="SSF50156">
    <property type="entry name" value="PDZ domain-like"/>
    <property type="match status" value="1"/>
</dbReference>
<dbReference type="SUPFAM" id="SSF50494">
    <property type="entry name" value="Trypsin-like serine proteases"/>
    <property type="match status" value="1"/>
</dbReference>
<dbReference type="PROSITE" id="PS50106">
    <property type="entry name" value="PDZ"/>
    <property type="match status" value="1"/>
</dbReference>
<feature type="domain" description="PDZ" evidence="6">
    <location>
        <begin position="408"/>
        <end position="487"/>
    </location>
</feature>
<sequence length="499" mass="51263">MTDSPDWSSPADDAATPADDAPTTAERRPRSASRGAPVSPQTAAVFGRPPGVHGSFSTAPSPRPQPEISPPDPVLAEAFGRPAGAASSLERDPHATFGRGDDESPADDPWRDPASPAQLDAPALSEPSSSTTLAPGPKLGIGDLLFGRRVQWWALLTLALVAVLIGVAGGLIGRYTAEAVPPLNSHSVELDVDDAEPASTEIAAIAKAVAPSVVMIEVRTPSGGGNGSGFVVSKDGYIVTNNHVISIAAQDRNAKLEVVFSDHQRVPARIAGRDVKTDLAVIKVDGVENLTVSTLGKSSQLEIGQPVIAFGAPLGLDRTVTTGIVSAVDRPVPLRPDATSDTDAVLNAIQTDAAINPGNSGGPLVDTQGRVIGVNTAAQTAGGGSIGLGFAIPIDEVEPIVKALIADGEVTHPQIGVSASTVRNDKVFGAKIESVGPGSPGARAGLKLNDVVTEFDGKPIEGANELTVAVRMSQVGREVKFKYWRDGRVFTGSITPAAD</sequence>
<dbReference type="PANTHER" id="PTHR43343:SF3">
    <property type="entry name" value="PROTEASE DO-LIKE 8, CHLOROPLASTIC"/>
    <property type="match status" value="1"/>
</dbReference>
<proteinExistence type="inferred from homology"/>
<keyword evidence="5" id="KW-0812">Transmembrane</keyword>
<reference evidence="7 8" key="1">
    <citation type="submission" date="2018-03" db="EMBL/GenBank/DDBJ databases">
        <title>Characteristics and genome of n-alkane degrading marine bacteria Gordonia iterans isolated from crude oil contaminated in Tae-an, South Korea.</title>
        <authorList>
            <person name="Lee S.-S."/>
            <person name="Kim H."/>
        </authorList>
    </citation>
    <scope>NUCLEOTIDE SEQUENCE [LARGE SCALE GENOMIC DNA]</scope>
    <source>
        <strain evidence="7 8">Co17</strain>
    </source>
</reference>
<dbReference type="InterPro" id="IPR043504">
    <property type="entry name" value="Peptidase_S1_PA_chymotrypsin"/>
</dbReference>
<keyword evidence="8" id="KW-1185">Reference proteome</keyword>
<feature type="region of interest" description="Disordered" evidence="4">
    <location>
        <begin position="1"/>
        <end position="134"/>
    </location>
</feature>
<dbReference type="InterPro" id="IPR009003">
    <property type="entry name" value="Peptidase_S1_PA"/>
</dbReference>
<feature type="transmembrane region" description="Helical" evidence="5">
    <location>
        <begin position="152"/>
        <end position="172"/>
    </location>
</feature>
<dbReference type="Proteomes" id="UP000239814">
    <property type="component" value="Chromosome"/>
</dbReference>
<dbReference type="Pfam" id="PF13180">
    <property type="entry name" value="PDZ_2"/>
    <property type="match status" value="1"/>
</dbReference>
<keyword evidence="5" id="KW-1133">Transmembrane helix</keyword>
<dbReference type="PRINTS" id="PR00834">
    <property type="entry name" value="PROTEASES2C"/>
</dbReference>
<dbReference type="AlphaFoldDB" id="A0A2S0KER3"/>
<organism evidence="7 8">
    <name type="scientific">Gordonia iterans</name>
    <dbReference type="NCBI Taxonomy" id="1004901"/>
    <lineage>
        <taxon>Bacteria</taxon>
        <taxon>Bacillati</taxon>
        <taxon>Actinomycetota</taxon>
        <taxon>Actinomycetes</taxon>
        <taxon>Mycobacteriales</taxon>
        <taxon>Gordoniaceae</taxon>
        <taxon>Gordonia</taxon>
    </lineage>
</organism>
<evidence type="ECO:0000313" key="7">
    <source>
        <dbReference type="EMBL" id="AVM00121.1"/>
    </source>
</evidence>
<dbReference type="GO" id="GO:0006508">
    <property type="term" value="P:proteolysis"/>
    <property type="evidence" value="ECO:0007669"/>
    <property type="project" value="UniProtKB-KW"/>
</dbReference>
<evidence type="ECO:0000256" key="3">
    <source>
        <dbReference type="ARBA" id="ARBA00022801"/>
    </source>
</evidence>
<name>A0A2S0KER3_9ACTN</name>
<evidence type="ECO:0000313" key="8">
    <source>
        <dbReference type="Proteomes" id="UP000239814"/>
    </source>
</evidence>
<dbReference type="SMART" id="SM00228">
    <property type="entry name" value="PDZ"/>
    <property type="match status" value="1"/>
</dbReference>
<dbReference type="PANTHER" id="PTHR43343">
    <property type="entry name" value="PEPTIDASE S12"/>
    <property type="match status" value="1"/>
</dbReference>
<accession>A0A2S0KER3</accession>
<dbReference type="InterPro" id="IPR051201">
    <property type="entry name" value="Chloro_Bact_Ser_Proteases"/>
</dbReference>
<protein>
    <submittedName>
        <fullName evidence="7">Serine protease</fullName>
    </submittedName>
</protein>
<dbReference type="OrthoDB" id="9758917at2"/>
<evidence type="ECO:0000256" key="5">
    <source>
        <dbReference type="SAM" id="Phobius"/>
    </source>
</evidence>